<protein>
    <submittedName>
        <fullName evidence="1">Uncharacterized protein</fullName>
    </submittedName>
</protein>
<evidence type="ECO:0000313" key="2">
    <source>
        <dbReference type="Proteomes" id="UP001434883"/>
    </source>
</evidence>
<keyword evidence="2" id="KW-1185">Reference proteome</keyword>
<accession>A0ABV0RUD2</accession>
<name>A0ABV0RUD2_9TELE</name>
<gene>
    <name evidence="1" type="ORF">XENOCAPTIV_018732</name>
</gene>
<comment type="caution">
    <text evidence="1">The sequence shown here is derived from an EMBL/GenBank/DDBJ whole genome shotgun (WGS) entry which is preliminary data.</text>
</comment>
<organism evidence="1 2">
    <name type="scientific">Xenoophorus captivus</name>
    <dbReference type="NCBI Taxonomy" id="1517983"/>
    <lineage>
        <taxon>Eukaryota</taxon>
        <taxon>Metazoa</taxon>
        <taxon>Chordata</taxon>
        <taxon>Craniata</taxon>
        <taxon>Vertebrata</taxon>
        <taxon>Euteleostomi</taxon>
        <taxon>Actinopterygii</taxon>
        <taxon>Neopterygii</taxon>
        <taxon>Teleostei</taxon>
        <taxon>Neoteleostei</taxon>
        <taxon>Acanthomorphata</taxon>
        <taxon>Ovalentaria</taxon>
        <taxon>Atherinomorphae</taxon>
        <taxon>Cyprinodontiformes</taxon>
        <taxon>Goodeidae</taxon>
        <taxon>Xenoophorus</taxon>
    </lineage>
</organism>
<evidence type="ECO:0000313" key="1">
    <source>
        <dbReference type="EMBL" id="MEQ2211860.1"/>
    </source>
</evidence>
<dbReference type="EMBL" id="JAHRIN010059209">
    <property type="protein sequence ID" value="MEQ2211860.1"/>
    <property type="molecule type" value="Genomic_DNA"/>
</dbReference>
<sequence>MLCGLGVGPKSRQELGSIVSGEFNKGKDRKITAWHYATSSALGGVRRFSTLSLILPHFLHCFSFLSMFFLEPLFAYPPNFHNGFGQLVSQRNRSNFLDGKTG</sequence>
<dbReference type="Proteomes" id="UP001434883">
    <property type="component" value="Unassembled WGS sequence"/>
</dbReference>
<proteinExistence type="predicted"/>
<reference evidence="1 2" key="1">
    <citation type="submission" date="2021-06" db="EMBL/GenBank/DDBJ databases">
        <authorList>
            <person name="Palmer J.M."/>
        </authorList>
    </citation>
    <scope>NUCLEOTIDE SEQUENCE [LARGE SCALE GENOMIC DNA]</scope>
    <source>
        <strain evidence="1 2">XC_2019</strain>
        <tissue evidence="1">Muscle</tissue>
    </source>
</reference>